<dbReference type="EMBL" id="MN876843">
    <property type="protein sequence ID" value="QJF12352.1"/>
    <property type="molecule type" value="Genomic_DNA"/>
</dbReference>
<dbReference type="Proteomes" id="UP000501823">
    <property type="component" value="Segment"/>
</dbReference>
<protein>
    <submittedName>
        <fullName evidence="1">Uncharacterized protein</fullName>
    </submittedName>
</protein>
<proteinExistence type="predicted"/>
<name>A0A6M3VYP1_9VIRU</name>
<reference evidence="1 2" key="1">
    <citation type="journal article" date="2020" name="ISME J.">
        <title>New virus isolates from Italian hydrothermal environments underscore the biogeographic pattern in archaeal virus communities.</title>
        <authorList>
            <person name="Baquero D.P."/>
            <person name="Contursi P."/>
            <person name="Piochi M."/>
            <person name="Bartolucci S."/>
            <person name="Liu Y."/>
            <person name="Cvirkaite-Krupovic V."/>
            <person name="Prangishvili D."/>
            <person name="Krupovic M."/>
        </authorList>
    </citation>
    <scope>NUCLEOTIDE SEQUENCE [LARGE SCALE GENOMIC DNA]</scope>
    <source>
        <strain evidence="1">201</strain>
    </source>
</reference>
<gene>
    <name evidence="1" type="ORF">MRV1_gp06</name>
</gene>
<organism evidence="1 2">
    <name type="scientific">Metallosphaera rod-shaped virus 1</name>
    <dbReference type="NCBI Taxonomy" id="2730618"/>
    <lineage>
        <taxon>Viruses</taxon>
        <taxon>Adnaviria</taxon>
        <taxon>Zilligvirae</taxon>
        <taxon>Taleaviricota</taxon>
        <taxon>Tokiviricetes</taxon>
        <taxon>Ligamenvirales</taxon>
        <taxon>Rudiviridae</taxon>
        <taxon>Hoswirudivirus</taxon>
        <taxon>Hoswirudivirus metallosphaerae</taxon>
    </lineage>
</organism>
<evidence type="ECO:0000313" key="1">
    <source>
        <dbReference type="EMBL" id="QJF12352.1"/>
    </source>
</evidence>
<accession>A0A6M3VYP1</accession>
<evidence type="ECO:0000313" key="2">
    <source>
        <dbReference type="Proteomes" id="UP000501823"/>
    </source>
</evidence>
<sequence>MSAIEEDPELNAIADAIENQFYRHHTSRIDVILLPISDSMGIFYVTYTIEYVDITNIASVGLEKGIYYYNKETKTLKIQIGRFEKQINLS</sequence>
<keyword evidence="2" id="KW-1185">Reference proteome</keyword>